<evidence type="ECO:0000256" key="6">
    <source>
        <dbReference type="ARBA" id="ARBA00022525"/>
    </source>
</evidence>
<protein>
    <recommendedName>
        <fullName evidence="5">pectate lyase</fullName>
        <ecNumber evidence="5">4.2.2.2</ecNumber>
    </recommendedName>
</protein>
<evidence type="ECO:0000256" key="12">
    <source>
        <dbReference type="SAM" id="MobiDB-lite"/>
    </source>
</evidence>
<dbReference type="EC" id="4.2.2.2" evidence="5"/>
<dbReference type="SMART" id="SM00656">
    <property type="entry name" value="Amb_all"/>
    <property type="match status" value="1"/>
</dbReference>
<dbReference type="PANTHER" id="PTHR31683">
    <property type="entry name" value="PECTATE LYASE 18-RELATED"/>
    <property type="match status" value="1"/>
</dbReference>
<evidence type="ECO:0000256" key="7">
    <source>
        <dbReference type="ARBA" id="ARBA00022723"/>
    </source>
</evidence>
<evidence type="ECO:0000256" key="2">
    <source>
        <dbReference type="ARBA" id="ARBA00001913"/>
    </source>
</evidence>
<keyword evidence="10 11" id="KW-0456">Lyase</keyword>
<sequence>MSVLEIYNFRCGNTLSQPFCPATGWASLNGGTTGGGSAAATTVSDYDSLVAAVAGTQPKVVIISGPITQDAAQVKIGSNTTLVGASSSVILTGFGLLVRNDNNVIIRNIAIAKVTAANGDAIGVQYANNVWIDHMDLSADTTHDKDFYDGLCDLTRQADFITVSNSYIHDHWKGSLIGHSDSNGAEDTGHLRVTQNNNHWKNIHSRTPSIRFGQAHVYNSYFEATTDGINVRQGAEVLVESNVFDGTTKPLFTVDTGGAVEKDNVWGAGTNTVPAGTLSTVEYQYDLLGSGAVIAAVVGKSGNTLSFDGGAGGDAAPAAPAAPSRTATGAASSAPSATGSSGGSGGGDAEESSAPTATASKKSSGKKTTSTKAAKKTKA</sequence>
<keyword evidence="8" id="KW-0732">Signal</keyword>
<evidence type="ECO:0000256" key="8">
    <source>
        <dbReference type="ARBA" id="ARBA00022729"/>
    </source>
</evidence>
<name>A0A8H7T5I0_9HELO</name>
<comment type="caution">
    <text evidence="14">The sequence shown here is derived from an EMBL/GenBank/DDBJ whole genome shotgun (WGS) entry which is preliminary data.</text>
</comment>
<evidence type="ECO:0000256" key="11">
    <source>
        <dbReference type="RuleBase" id="RU361173"/>
    </source>
</evidence>
<evidence type="ECO:0000313" key="14">
    <source>
        <dbReference type="EMBL" id="KAG4413341.1"/>
    </source>
</evidence>
<dbReference type="PANTHER" id="PTHR31683:SF18">
    <property type="entry name" value="PECTATE LYASE 21-RELATED"/>
    <property type="match status" value="1"/>
</dbReference>
<evidence type="ECO:0000256" key="5">
    <source>
        <dbReference type="ARBA" id="ARBA00012272"/>
    </source>
</evidence>
<accession>A0A8H7T5I0</accession>
<evidence type="ECO:0000259" key="13">
    <source>
        <dbReference type="SMART" id="SM00656"/>
    </source>
</evidence>
<comment type="similarity">
    <text evidence="4 11">Belongs to the polysaccharide lyase 1 family.</text>
</comment>
<keyword evidence="11" id="KW-0119">Carbohydrate metabolism</keyword>
<evidence type="ECO:0000256" key="9">
    <source>
        <dbReference type="ARBA" id="ARBA00022837"/>
    </source>
</evidence>
<proteinExistence type="inferred from homology"/>
<evidence type="ECO:0000256" key="10">
    <source>
        <dbReference type="ARBA" id="ARBA00023239"/>
    </source>
</evidence>
<comment type="catalytic activity">
    <reaction evidence="1">
        <text>Eliminative cleavage of (1-&gt;4)-alpha-D-galacturonan to give oligosaccharides with 4-deoxy-alpha-D-galact-4-enuronosyl groups at their non-reducing ends.</text>
        <dbReference type="EC" id="4.2.2.2"/>
    </reaction>
</comment>
<dbReference type="SUPFAM" id="SSF51126">
    <property type="entry name" value="Pectin lyase-like"/>
    <property type="match status" value="1"/>
</dbReference>
<feature type="domain" description="Pectate lyase" evidence="13">
    <location>
        <begin position="36"/>
        <end position="250"/>
    </location>
</feature>
<dbReference type="FunFam" id="2.160.20.10:FF:000036">
    <property type="entry name" value="Pectate lyase A"/>
    <property type="match status" value="1"/>
</dbReference>
<feature type="compositionally biased region" description="Low complexity" evidence="12">
    <location>
        <begin position="314"/>
        <end position="339"/>
    </location>
</feature>
<dbReference type="InterPro" id="IPR045032">
    <property type="entry name" value="PEL"/>
</dbReference>
<evidence type="ECO:0000313" key="15">
    <source>
        <dbReference type="Proteomes" id="UP000664132"/>
    </source>
</evidence>
<evidence type="ECO:0000256" key="4">
    <source>
        <dbReference type="ARBA" id="ARBA00010980"/>
    </source>
</evidence>
<dbReference type="OrthoDB" id="1637350at2759"/>
<dbReference type="AlphaFoldDB" id="A0A8H7T5I0"/>
<comment type="subcellular location">
    <subcellularLocation>
        <location evidence="3 11">Secreted</location>
    </subcellularLocation>
</comment>
<dbReference type="GO" id="GO:0000272">
    <property type="term" value="P:polysaccharide catabolic process"/>
    <property type="evidence" value="ECO:0007669"/>
    <property type="project" value="UniProtKB-KW"/>
</dbReference>
<dbReference type="Pfam" id="PF00544">
    <property type="entry name" value="Pectate_lyase_4"/>
    <property type="match status" value="1"/>
</dbReference>
<comment type="cofactor">
    <cofactor evidence="2">
        <name>Ca(2+)</name>
        <dbReference type="ChEBI" id="CHEBI:29108"/>
    </cofactor>
</comment>
<keyword evidence="15" id="KW-1185">Reference proteome</keyword>
<dbReference type="EMBL" id="JAFJYH010000320">
    <property type="protein sequence ID" value="KAG4413341.1"/>
    <property type="molecule type" value="Genomic_DNA"/>
</dbReference>
<keyword evidence="9" id="KW-0106">Calcium</keyword>
<dbReference type="GO" id="GO:0046872">
    <property type="term" value="F:metal ion binding"/>
    <property type="evidence" value="ECO:0007669"/>
    <property type="project" value="UniProtKB-KW"/>
</dbReference>
<feature type="region of interest" description="Disordered" evidence="12">
    <location>
        <begin position="312"/>
        <end position="379"/>
    </location>
</feature>
<organism evidence="14 15">
    <name type="scientific">Cadophora malorum</name>
    <dbReference type="NCBI Taxonomy" id="108018"/>
    <lineage>
        <taxon>Eukaryota</taxon>
        <taxon>Fungi</taxon>
        <taxon>Dikarya</taxon>
        <taxon>Ascomycota</taxon>
        <taxon>Pezizomycotina</taxon>
        <taxon>Leotiomycetes</taxon>
        <taxon>Helotiales</taxon>
        <taxon>Ploettnerulaceae</taxon>
        <taxon>Cadophora</taxon>
    </lineage>
</organism>
<dbReference type="Proteomes" id="UP000664132">
    <property type="component" value="Unassembled WGS sequence"/>
</dbReference>
<evidence type="ECO:0000256" key="3">
    <source>
        <dbReference type="ARBA" id="ARBA00004613"/>
    </source>
</evidence>
<dbReference type="GO" id="GO:0030570">
    <property type="term" value="F:pectate lyase activity"/>
    <property type="evidence" value="ECO:0007669"/>
    <property type="project" value="UniProtKB-EC"/>
</dbReference>
<reference evidence="14" key="1">
    <citation type="submission" date="2021-02" db="EMBL/GenBank/DDBJ databases">
        <title>Genome sequence Cadophora malorum strain M34.</title>
        <authorList>
            <person name="Stefanovic E."/>
            <person name="Vu D."/>
            <person name="Scully C."/>
            <person name="Dijksterhuis J."/>
            <person name="Roader J."/>
            <person name="Houbraken J."/>
        </authorList>
    </citation>
    <scope>NUCLEOTIDE SEQUENCE</scope>
    <source>
        <strain evidence="14">M34</strain>
    </source>
</reference>
<evidence type="ECO:0000256" key="1">
    <source>
        <dbReference type="ARBA" id="ARBA00000695"/>
    </source>
</evidence>
<dbReference type="Gene3D" id="2.160.20.10">
    <property type="entry name" value="Single-stranded right-handed beta-helix, Pectin lyase-like"/>
    <property type="match status" value="1"/>
</dbReference>
<keyword evidence="11" id="KW-0624">Polysaccharide degradation</keyword>
<dbReference type="InterPro" id="IPR002022">
    <property type="entry name" value="Pec_lyase"/>
</dbReference>
<dbReference type="InterPro" id="IPR012334">
    <property type="entry name" value="Pectin_lyas_fold"/>
</dbReference>
<keyword evidence="6 11" id="KW-0964">Secreted</keyword>
<dbReference type="InterPro" id="IPR011050">
    <property type="entry name" value="Pectin_lyase_fold/virulence"/>
</dbReference>
<gene>
    <name evidence="14" type="ORF">IFR04_013526</name>
</gene>
<dbReference type="GO" id="GO:0005576">
    <property type="term" value="C:extracellular region"/>
    <property type="evidence" value="ECO:0007669"/>
    <property type="project" value="UniProtKB-SubCell"/>
</dbReference>
<feature type="compositionally biased region" description="Low complexity" evidence="12">
    <location>
        <begin position="352"/>
        <end position="372"/>
    </location>
</feature>
<keyword evidence="7" id="KW-0479">Metal-binding</keyword>